<dbReference type="RefSeq" id="WP_180938153.1">
    <property type="nucleotide sequence ID" value="NZ_CP041238.1"/>
</dbReference>
<protein>
    <submittedName>
        <fullName evidence="1">DMT family transporter</fullName>
    </submittedName>
</protein>
<dbReference type="EMBL" id="CP041238">
    <property type="protein sequence ID" value="QLL62244.1"/>
    <property type="molecule type" value="Genomic_DNA"/>
</dbReference>
<dbReference type="AlphaFoldDB" id="A0A859QFD9"/>
<evidence type="ECO:0000313" key="2">
    <source>
        <dbReference type="Proteomes" id="UP000510721"/>
    </source>
</evidence>
<name>A0A859QFD9_9HYPH</name>
<accession>A0A859QFD9</accession>
<gene>
    <name evidence="1" type="ORF">FKV68_12725</name>
</gene>
<dbReference type="InterPro" id="IPR037185">
    <property type="entry name" value="EmrE-like"/>
</dbReference>
<reference evidence="1 2" key="1">
    <citation type="submission" date="2019-06" db="EMBL/GenBank/DDBJ databases">
        <title>Complete genome sequence of Ensifer mexicanus ITTG R7 isolated from nodules of Acacia angustissima (Mill.) Kuntze.</title>
        <authorList>
            <person name="Rincon-Rosales R."/>
            <person name="Rogel M.A."/>
            <person name="Guerrero G."/>
            <person name="Rincon-Molina C.I."/>
            <person name="Lopez-Lopez A."/>
            <person name="Martinez-Romero E."/>
        </authorList>
    </citation>
    <scope>NUCLEOTIDE SEQUENCE [LARGE SCALE GENOMIC DNA]</scope>
    <source>
        <strain evidence="1 2">ITTG R7</strain>
    </source>
</reference>
<dbReference type="KEGG" id="emx:FKV68_12725"/>
<proteinExistence type="predicted"/>
<organism evidence="1 2">
    <name type="scientific">Sinorhizobium mexicanum</name>
    <dbReference type="NCBI Taxonomy" id="375549"/>
    <lineage>
        <taxon>Bacteria</taxon>
        <taxon>Pseudomonadati</taxon>
        <taxon>Pseudomonadota</taxon>
        <taxon>Alphaproteobacteria</taxon>
        <taxon>Hyphomicrobiales</taxon>
        <taxon>Rhizobiaceae</taxon>
        <taxon>Sinorhizobium/Ensifer group</taxon>
        <taxon>Sinorhizobium</taxon>
    </lineage>
</organism>
<sequence>MTSSMMIGVAAALFAAFAWSLNFVVPFVIGDYSVFDFALFRFVISGVLGLGFLAFTRKALRGLSFRDLLTTAWLGFIGYLGYFLTVAGAAIFAGPVIAPAFLAFVPVVLAIVGNLRRRSVAWSSLILPLTLAVAGLSFVNASVFDAASMATTRSLPIGIPLAIAAVLLWTWFGIANESALAKRPGMDAGIWTALIMTGGGIEMLAFMPIGLALGVFEIPRLGLGWDVAVPLYLWGTGLALLASVGAAWAWTIASQRLPVALSAQLIVSETVFGTLFGLAVHGRSPTALEIAGIAILTVGVLTAVRAFHGGGRQSAVA</sequence>
<keyword evidence="2" id="KW-1185">Reference proteome</keyword>
<dbReference type="Proteomes" id="UP000510721">
    <property type="component" value="Chromosome"/>
</dbReference>
<dbReference type="SUPFAM" id="SSF103481">
    <property type="entry name" value="Multidrug resistance efflux transporter EmrE"/>
    <property type="match status" value="1"/>
</dbReference>
<evidence type="ECO:0000313" key="1">
    <source>
        <dbReference type="EMBL" id="QLL62244.1"/>
    </source>
</evidence>